<evidence type="ECO:0000256" key="1">
    <source>
        <dbReference type="SAM" id="SignalP"/>
    </source>
</evidence>
<dbReference type="Proteomes" id="UP000373449">
    <property type="component" value="Unassembled WGS sequence"/>
</dbReference>
<dbReference type="Gene3D" id="1.25.40.10">
    <property type="entry name" value="Tetratricopeptide repeat domain"/>
    <property type="match status" value="1"/>
</dbReference>
<keyword evidence="4" id="KW-1185">Reference proteome</keyword>
<dbReference type="InterPro" id="IPR006597">
    <property type="entry name" value="Sel1-like"/>
</dbReference>
<dbReference type="EMBL" id="CAADJA010000002">
    <property type="protein sequence ID" value="VFS47892.1"/>
    <property type="molecule type" value="Genomic_DNA"/>
</dbReference>
<dbReference type="STRING" id="1111728.GCA_000427805_00467"/>
<reference evidence="3 5" key="3">
    <citation type="submission" date="2019-03" db="EMBL/GenBank/DDBJ databases">
        <authorList>
            <consortium name="Pathogen Informatics"/>
        </authorList>
    </citation>
    <scope>NUCLEOTIDE SEQUENCE [LARGE SCALE GENOMIC DNA]</scope>
    <source>
        <strain evidence="3 5">NCTC12282</strain>
    </source>
</reference>
<dbReference type="RefSeq" id="WP_051323144.1">
    <property type="nucleotide sequence ID" value="NZ_BRLG01000002.1"/>
</dbReference>
<evidence type="ECO:0000313" key="2">
    <source>
        <dbReference type="EMBL" id="PHI29572.1"/>
    </source>
</evidence>
<keyword evidence="1" id="KW-0732">Signal</keyword>
<sequence>MKIKHLAFALLMLQPLSYAYATTSIADEIAVLKDSAQEGDAESQYDLAVIYYTGNVAPQDYKQAFSLFTQSAEQGFAQAQHALGAMYEKGNGVQQDNKQAWAWYSVAALSGRENIAMDLSSLEKKLSPAELKQAQELAKQYHDKYRKK</sequence>
<gene>
    <name evidence="3" type="primary">podJ</name>
    <name evidence="2" type="ORF">CRN84_09635</name>
    <name evidence="3" type="ORF">NCTC12282_02835</name>
</gene>
<protein>
    <submittedName>
        <fullName evidence="3">Polar organelle development protein</fullName>
    </submittedName>
    <submittedName>
        <fullName evidence="2">Sel1 repeat family protein</fullName>
    </submittedName>
</protein>
<dbReference type="AlphaFoldDB" id="A0A2C6DML3"/>
<organism evidence="2 4">
    <name type="scientific">Budvicia aquatica</name>
    <dbReference type="NCBI Taxonomy" id="82979"/>
    <lineage>
        <taxon>Bacteria</taxon>
        <taxon>Pseudomonadati</taxon>
        <taxon>Pseudomonadota</taxon>
        <taxon>Gammaproteobacteria</taxon>
        <taxon>Enterobacterales</taxon>
        <taxon>Budviciaceae</taxon>
        <taxon>Budvicia</taxon>
    </lineage>
</organism>
<dbReference type="EMBL" id="PDDX01000001">
    <property type="protein sequence ID" value="PHI29572.1"/>
    <property type="molecule type" value="Genomic_DNA"/>
</dbReference>
<evidence type="ECO:0000313" key="5">
    <source>
        <dbReference type="Proteomes" id="UP000373449"/>
    </source>
</evidence>
<feature type="signal peptide" evidence="1">
    <location>
        <begin position="1"/>
        <end position="21"/>
    </location>
</feature>
<dbReference type="PANTHER" id="PTHR11102">
    <property type="entry name" value="SEL-1-LIKE PROTEIN"/>
    <property type="match status" value="1"/>
</dbReference>
<reference evidence="4" key="1">
    <citation type="submission" date="2017-09" db="EMBL/GenBank/DDBJ databases">
        <title>FDA dAtabase for Regulatory Grade micrObial Sequences (FDA-ARGOS): Supporting development and validation of Infectious Disease Dx tests.</title>
        <authorList>
            <person name="Minogue T."/>
            <person name="Wolcott M."/>
            <person name="Wasieloski L."/>
            <person name="Aguilar W."/>
            <person name="Moore D."/>
            <person name="Tallon L."/>
            <person name="Sadzewicz L."/>
            <person name="Ott S."/>
            <person name="Zhao X."/>
            <person name="Nagaraj S."/>
            <person name="Vavikolanu K."/>
            <person name="Aluvathingal J."/>
            <person name="Nadendla S."/>
            <person name="Sichtig H."/>
        </authorList>
    </citation>
    <scope>NUCLEOTIDE SEQUENCE [LARGE SCALE GENOMIC DNA]</scope>
    <source>
        <strain evidence="4">FDAARGOS_387</strain>
    </source>
</reference>
<reference evidence="2" key="2">
    <citation type="submission" date="2017-09" db="EMBL/GenBank/DDBJ databases">
        <title>FDA dAtabase for Regulatory Grade micrObial Sequences (FDA-ARGOS): Supporting development and validation of Infectious Disease Dx tests.</title>
        <authorList>
            <person name="Minogue T."/>
            <person name="Wolcott M."/>
            <person name="Wasieloski L."/>
            <person name="Aguilar W."/>
            <person name="Moore D."/>
            <person name="Tallon L.J."/>
            <person name="Sadzewicz L."/>
            <person name="Ott S."/>
            <person name="Zhao X."/>
            <person name="Nagaraj S."/>
            <person name="Vavikolanu K."/>
            <person name="Aluvathingal J."/>
            <person name="Nadendla S."/>
            <person name="Sichtig H."/>
        </authorList>
    </citation>
    <scope>NUCLEOTIDE SEQUENCE</scope>
    <source>
        <strain evidence="2">FDAARGOS_387</strain>
    </source>
</reference>
<dbReference type="Pfam" id="PF08238">
    <property type="entry name" value="Sel1"/>
    <property type="match status" value="2"/>
</dbReference>
<dbReference type="SUPFAM" id="SSF81901">
    <property type="entry name" value="HCP-like"/>
    <property type="match status" value="1"/>
</dbReference>
<dbReference type="InterPro" id="IPR050767">
    <property type="entry name" value="Sel1_AlgK"/>
</dbReference>
<evidence type="ECO:0000313" key="4">
    <source>
        <dbReference type="Proteomes" id="UP000224974"/>
    </source>
</evidence>
<dbReference type="Proteomes" id="UP000224974">
    <property type="component" value="Unassembled WGS sequence"/>
</dbReference>
<dbReference type="InterPro" id="IPR011990">
    <property type="entry name" value="TPR-like_helical_dom_sf"/>
</dbReference>
<dbReference type="OrthoDB" id="6114904at2"/>
<dbReference type="PANTHER" id="PTHR11102:SF160">
    <property type="entry name" value="ERAD-ASSOCIATED E3 UBIQUITIN-PROTEIN LIGASE COMPONENT HRD3"/>
    <property type="match status" value="1"/>
</dbReference>
<evidence type="ECO:0000313" key="3">
    <source>
        <dbReference type="EMBL" id="VFS47892.1"/>
    </source>
</evidence>
<proteinExistence type="predicted"/>
<feature type="chain" id="PRO_5044065414" evidence="1">
    <location>
        <begin position="22"/>
        <end position="148"/>
    </location>
</feature>
<name>A0A2C6DML3_9GAMM</name>
<accession>A0A2C6DML3</accession>
<dbReference type="SMART" id="SM00671">
    <property type="entry name" value="SEL1"/>
    <property type="match status" value="2"/>
</dbReference>